<evidence type="ECO:0000256" key="7">
    <source>
        <dbReference type="ARBA" id="ARBA00022505"/>
    </source>
</evidence>
<evidence type="ECO:0000256" key="5">
    <source>
        <dbReference type="ARBA" id="ARBA00004971"/>
    </source>
</evidence>
<dbReference type="Pfam" id="PF03404">
    <property type="entry name" value="Mo-co_dimer"/>
    <property type="match status" value="1"/>
</dbReference>
<dbReference type="Pfam" id="PF00173">
    <property type="entry name" value="Cyt-b5"/>
    <property type="match status" value="1"/>
</dbReference>
<evidence type="ECO:0000256" key="3">
    <source>
        <dbReference type="ARBA" id="ARBA00004569"/>
    </source>
</evidence>
<keyword evidence="9" id="KW-0479">Metal-binding</keyword>
<accession>A0A482WKS6</accession>
<organism evidence="16 17">
    <name type="scientific">Laodelphax striatellus</name>
    <name type="common">Small brown planthopper</name>
    <name type="synonym">Delphax striatella</name>
    <dbReference type="NCBI Taxonomy" id="195883"/>
    <lineage>
        <taxon>Eukaryota</taxon>
        <taxon>Metazoa</taxon>
        <taxon>Ecdysozoa</taxon>
        <taxon>Arthropoda</taxon>
        <taxon>Hexapoda</taxon>
        <taxon>Insecta</taxon>
        <taxon>Pterygota</taxon>
        <taxon>Neoptera</taxon>
        <taxon>Paraneoptera</taxon>
        <taxon>Hemiptera</taxon>
        <taxon>Auchenorrhyncha</taxon>
        <taxon>Fulgoroidea</taxon>
        <taxon>Delphacidae</taxon>
        <taxon>Criomorphinae</taxon>
        <taxon>Laodelphax</taxon>
    </lineage>
</organism>
<protein>
    <recommendedName>
        <fullName evidence="13">Sulfite oxidase</fullName>
        <ecNumber evidence="6">1.8.3.1</ecNumber>
    </recommendedName>
</protein>
<dbReference type="SMART" id="SM01117">
    <property type="entry name" value="Cyt-b5"/>
    <property type="match status" value="1"/>
</dbReference>
<comment type="caution">
    <text evidence="16">The sequence shown here is derived from an EMBL/GenBank/DDBJ whole genome shotgun (WGS) entry which is preliminary data.</text>
</comment>
<evidence type="ECO:0000313" key="17">
    <source>
        <dbReference type="Proteomes" id="UP000291343"/>
    </source>
</evidence>
<evidence type="ECO:0000256" key="1">
    <source>
        <dbReference type="ARBA" id="ARBA00001924"/>
    </source>
</evidence>
<keyword evidence="11" id="KW-0408">Iron</keyword>
<keyword evidence="7" id="KW-0500">Molybdenum</keyword>
<evidence type="ECO:0000256" key="12">
    <source>
        <dbReference type="ARBA" id="ARBA00023128"/>
    </source>
</evidence>
<evidence type="ECO:0000256" key="11">
    <source>
        <dbReference type="ARBA" id="ARBA00023004"/>
    </source>
</evidence>
<dbReference type="GO" id="GO:0008482">
    <property type="term" value="F:sulfite oxidase activity"/>
    <property type="evidence" value="ECO:0007669"/>
    <property type="project" value="UniProtKB-EC"/>
</dbReference>
<dbReference type="GO" id="GO:0020037">
    <property type="term" value="F:heme binding"/>
    <property type="evidence" value="ECO:0007669"/>
    <property type="project" value="InterPro"/>
</dbReference>
<feature type="domain" description="Cytochrome b5 heme-binding" evidence="15">
    <location>
        <begin position="102"/>
        <end position="180"/>
    </location>
</feature>
<dbReference type="AlphaFoldDB" id="A0A482WKS6"/>
<keyword evidence="17" id="KW-1185">Reference proteome</keyword>
<dbReference type="InterPro" id="IPR018506">
    <property type="entry name" value="Cyt_B5_heme-BS"/>
</dbReference>
<comment type="pathway">
    <text evidence="4">Sulfur metabolism.</text>
</comment>
<dbReference type="PROSITE" id="PS00191">
    <property type="entry name" value="CYTOCHROME_B5_1"/>
    <property type="match status" value="1"/>
</dbReference>
<dbReference type="STRING" id="195883.A0A482WKS6"/>
<dbReference type="InterPro" id="IPR008335">
    <property type="entry name" value="Mopterin_OxRdtase_euk"/>
</dbReference>
<keyword evidence="10" id="KW-0560">Oxidoreductase</keyword>
<dbReference type="Gene3D" id="2.60.40.650">
    <property type="match status" value="1"/>
</dbReference>
<comment type="cofactor">
    <cofactor evidence="2">
        <name>heme b</name>
        <dbReference type="ChEBI" id="CHEBI:60344"/>
    </cofactor>
</comment>
<dbReference type="CDD" id="cd02111">
    <property type="entry name" value="eukary_SO_Moco"/>
    <property type="match status" value="1"/>
</dbReference>
<reference evidence="16 17" key="1">
    <citation type="journal article" date="2017" name="Gigascience">
        <title>Genome sequence of the small brown planthopper, Laodelphax striatellus.</title>
        <authorList>
            <person name="Zhu J."/>
            <person name="Jiang F."/>
            <person name="Wang X."/>
            <person name="Yang P."/>
            <person name="Bao Y."/>
            <person name="Zhao W."/>
            <person name="Wang W."/>
            <person name="Lu H."/>
            <person name="Wang Q."/>
            <person name="Cui N."/>
            <person name="Li J."/>
            <person name="Chen X."/>
            <person name="Luo L."/>
            <person name="Yu J."/>
            <person name="Kang L."/>
            <person name="Cui F."/>
        </authorList>
    </citation>
    <scope>NUCLEOTIDE SEQUENCE [LARGE SCALE GENOMIC DNA]</scope>
    <source>
        <strain evidence="16">Lst14</strain>
    </source>
</reference>
<evidence type="ECO:0000256" key="2">
    <source>
        <dbReference type="ARBA" id="ARBA00001970"/>
    </source>
</evidence>
<comment type="pathway">
    <text evidence="5">Energy metabolism; sulfur metabolism.</text>
</comment>
<feature type="region of interest" description="Disordered" evidence="14">
    <location>
        <begin position="189"/>
        <end position="213"/>
    </location>
</feature>
<name>A0A482WKS6_LAOST</name>
<evidence type="ECO:0000256" key="8">
    <source>
        <dbReference type="ARBA" id="ARBA00022617"/>
    </source>
</evidence>
<dbReference type="GO" id="GO:0030151">
    <property type="term" value="F:molybdenum ion binding"/>
    <property type="evidence" value="ECO:0007669"/>
    <property type="project" value="InterPro"/>
</dbReference>
<dbReference type="InterPro" id="IPR036400">
    <property type="entry name" value="Cyt_B5-like_heme/steroid_sf"/>
</dbReference>
<keyword evidence="8" id="KW-0349">Heme</keyword>
<dbReference type="InParanoid" id="A0A482WKS6"/>
<dbReference type="InterPro" id="IPR036374">
    <property type="entry name" value="OxRdtase_Mopterin-bd_sf"/>
</dbReference>
<dbReference type="FunFam" id="3.10.120.10:FF:000007">
    <property type="entry name" value="Sulfite oxidase, mitochondrial"/>
    <property type="match status" value="1"/>
</dbReference>
<dbReference type="Pfam" id="PF00174">
    <property type="entry name" value="Oxidored_molyb"/>
    <property type="match status" value="1"/>
</dbReference>
<dbReference type="PRINTS" id="PR00363">
    <property type="entry name" value="CYTOCHROMEB5"/>
</dbReference>
<dbReference type="FunFam" id="2.60.40.650:FF:000002">
    <property type="entry name" value="sulfite oxidase"/>
    <property type="match status" value="1"/>
</dbReference>
<dbReference type="SUPFAM" id="SSF81296">
    <property type="entry name" value="E set domains"/>
    <property type="match status" value="1"/>
</dbReference>
<dbReference type="InterPro" id="IPR001199">
    <property type="entry name" value="Cyt_B5-like_heme/steroid-bd"/>
</dbReference>
<evidence type="ECO:0000256" key="9">
    <source>
        <dbReference type="ARBA" id="ARBA00022723"/>
    </source>
</evidence>
<dbReference type="PANTHER" id="PTHR19372:SF7">
    <property type="entry name" value="SULFITE OXIDASE, MITOCHONDRIAL"/>
    <property type="match status" value="1"/>
</dbReference>
<dbReference type="PRINTS" id="PR00407">
    <property type="entry name" value="EUMOPTERIN"/>
</dbReference>
<dbReference type="InterPro" id="IPR005066">
    <property type="entry name" value="MoCF_OxRdtse_dimer"/>
</dbReference>
<gene>
    <name evidence="16" type="ORF">LSTR_LSTR003545</name>
</gene>
<dbReference type="PROSITE" id="PS50255">
    <property type="entry name" value="CYTOCHROME_B5_2"/>
    <property type="match status" value="1"/>
</dbReference>
<comment type="subcellular location">
    <subcellularLocation>
        <location evidence="3">Mitochondrion intermembrane space</location>
    </subcellularLocation>
</comment>
<dbReference type="EC" id="1.8.3.1" evidence="6"/>
<keyword evidence="12" id="KW-0496">Mitochondrion</keyword>
<proteinExistence type="predicted"/>
<evidence type="ECO:0000256" key="6">
    <source>
        <dbReference type="ARBA" id="ARBA00012505"/>
    </source>
</evidence>
<dbReference type="OrthoDB" id="10051395at2759"/>
<evidence type="ECO:0000259" key="15">
    <source>
        <dbReference type="PROSITE" id="PS50255"/>
    </source>
</evidence>
<evidence type="ECO:0000256" key="10">
    <source>
        <dbReference type="ARBA" id="ARBA00023002"/>
    </source>
</evidence>
<dbReference type="SMR" id="A0A482WKS6"/>
<dbReference type="FunFam" id="3.90.420.10:FF:000002">
    <property type="entry name" value="sulfite oxidase, mitochondrial"/>
    <property type="match status" value="1"/>
</dbReference>
<dbReference type="InterPro" id="IPR000572">
    <property type="entry name" value="OxRdtase_Mopterin-bd_dom"/>
</dbReference>
<dbReference type="FunCoup" id="A0A482WKS6">
    <property type="interactions" value="1100"/>
</dbReference>
<dbReference type="GO" id="GO:0006790">
    <property type="term" value="P:sulfur compound metabolic process"/>
    <property type="evidence" value="ECO:0007669"/>
    <property type="project" value="UniProtKB-UniPathway"/>
</dbReference>
<evidence type="ECO:0000256" key="13">
    <source>
        <dbReference type="ARBA" id="ARBA00070338"/>
    </source>
</evidence>
<dbReference type="PANTHER" id="PTHR19372">
    <property type="entry name" value="SULFITE REDUCTASE"/>
    <property type="match status" value="1"/>
</dbReference>
<dbReference type="Gene3D" id="3.90.420.10">
    <property type="entry name" value="Oxidoreductase, molybdopterin-binding domain"/>
    <property type="match status" value="1"/>
</dbReference>
<dbReference type="EMBL" id="QKKF02032524">
    <property type="protein sequence ID" value="RZF34135.1"/>
    <property type="molecule type" value="Genomic_DNA"/>
</dbReference>
<sequence length="567" mass="63399">MLGTVLFRSPHNRRLLQSLRTCVLTDSFDNVNDKNDRFFSSKKWNTEETSHRQNVMGSLSVLGLGIGISLGIYYSKQREKTNLFAASQNSKDVKAGEPVPGLPLYSLRDVGQHCSHKDEIWVTYKQGVYNITPFIDEHPGGDKIMMAAGGSVEPFWLMYGVHNQPEILAMLESYRIGNLSMEDSMESTRDLEDPYGLEPKRHPSLKINSQKPFNAEPPPSLLADSYITPVELFYVRNHLPVPLVDVNEWRLTIEVVGLKPIELSMDQIKKFPKHTVTTSIQCAGNRRSEMSKIKKVKGLDWGTAAIGNATFSGARLYDVLKAAGLKDDEIKAQHVQFEGLDTDPANVPYAASIPIEKAMDPKGDVLLAYEMNGAPLSRDHGYPLRAVVPGVVGARNVKWLGAVYVSEEESSSHWQQNDYKGFSPSTDWDTVDFTKSPAIQQLPVTSAICEPSENEVVLVKNGKITVKGYASSGGGNKIVRVDVTPDGGQTWYVADLINPEKNKPPHHWAWSLWQVEIPVRKGQKQMELWAKAVDSSYNTQPESFKNIWNLRGVLSNAYHRINIKLKH</sequence>
<dbReference type="SUPFAM" id="SSF56524">
    <property type="entry name" value="Oxidoreductase molybdopterin-binding domain"/>
    <property type="match status" value="1"/>
</dbReference>
<dbReference type="GO" id="GO:0043546">
    <property type="term" value="F:molybdopterin cofactor binding"/>
    <property type="evidence" value="ECO:0007669"/>
    <property type="project" value="TreeGrafter"/>
</dbReference>
<dbReference type="Proteomes" id="UP000291343">
    <property type="component" value="Unassembled WGS sequence"/>
</dbReference>
<comment type="cofactor">
    <cofactor evidence="1">
        <name>Mo-molybdopterin</name>
        <dbReference type="ChEBI" id="CHEBI:71302"/>
    </cofactor>
</comment>
<evidence type="ECO:0000256" key="4">
    <source>
        <dbReference type="ARBA" id="ARBA00004678"/>
    </source>
</evidence>
<dbReference type="UniPathway" id="UPA00096"/>
<dbReference type="GO" id="GO:0005758">
    <property type="term" value="C:mitochondrial intermembrane space"/>
    <property type="evidence" value="ECO:0007669"/>
    <property type="project" value="UniProtKB-SubCell"/>
</dbReference>
<dbReference type="Gene3D" id="3.10.120.10">
    <property type="entry name" value="Cytochrome b5-like heme/steroid binding domain"/>
    <property type="match status" value="1"/>
</dbReference>
<dbReference type="InterPro" id="IPR014756">
    <property type="entry name" value="Ig_E-set"/>
</dbReference>
<dbReference type="SUPFAM" id="SSF55856">
    <property type="entry name" value="Cytochrome b5-like heme/steroid binding domain"/>
    <property type="match status" value="1"/>
</dbReference>
<evidence type="ECO:0000256" key="14">
    <source>
        <dbReference type="SAM" id="MobiDB-lite"/>
    </source>
</evidence>
<evidence type="ECO:0000313" key="16">
    <source>
        <dbReference type="EMBL" id="RZF34135.1"/>
    </source>
</evidence>